<evidence type="ECO:0000313" key="2">
    <source>
        <dbReference type="Proteomes" id="UP000020218"/>
    </source>
</evidence>
<protein>
    <submittedName>
        <fullName evidence="1">Uncharacterized protein</fullName>
    </submittedName>
</protein>
<dbReference type="Proteomes" id="UP000020218">
    <property type="component" value="Unassembled WGS sequence"/>
</dbReference>
<name>A0A011M6G0_9PROT</name>
<dbReference type="PATRIC" id="fig|1454001.3.peg.3403"/>
<comment type="caution">
    <text evidence="1">The sequence shown here is derived from an EMBL/GenBank/DDBJ whole genome shotgun (WGS) entry which is preliminary data.</text>
</comment>
<sequence length="89" mass="9184">MTAPLDLERLAGRDDPIGLLLRSLDSLAADPAALQSLAEAVLADLGQKLPPDLRGADGVWALDADAALADALASARERLLAVIGAEDTR</sequence>
<keyword evidence="2" id="KW-1185">Reference proteome</keyword>
<proteinExistence type="predicted"/>
<dbReference type="EMBL" id="JFAX01000026">
    <property type="protein sequence ID" value="EXI65198.1"/>
    <property type="molecule type" value="Genomic_DNA"/>
</dbReference>
<gene>
    <name evidence="1" type="ORF">AW08_03361</name>
</gene>
<dbReference type="AlphaFoldDB" id="A0A011M6G0"/>
<reference evidence="1" key="1">
    <citation type="submission" date="2014-02" db="EMBL/GenBank/DDBJ databases">
        <title>Expanding our view of genomic diversity in Candidatus Accumulibacter clades.</title>
        <authorList>
            <person name="Skennerton C.T."/>
            <person name="Barr J.J."/>
            <person name="Slater F.R."/>
            <person name="Bond P.L."/>
            <person name="Tyson G.W."/>
        </authorList>
    </citation>
    <scope>NUCLEOTIDE SEQUENCE [LARGE SCALE GENOMIC DNA]</scope>
</reference>
<accession>A0A011M6G0</accession>
<evidence type="ECO:0000313" key="1">
    <source>
        <dbReference type="EMBL" id="EXI65198.1"/>
    </source>
</evidence>
<organism evidence="1 2">
    <name type="scientific">Candidatus Accumulibacter adjunctus</name>
    <dbReference type="NCBI Taxonomy" id="1454001"/>
    <lineage>
        <taxon>Bacteria</taxon>
        <taxon>Pseudomonadati</taxon>
        <taxon>Pseudomonadota</taxon>
        <taxon>Betaproteobacteria</taxon>
        <taxon>Candidatus Accumulibacter</taxon>
    </lineage>
</organism>
<dbReference type="STRING" id="1454001.AW08_03361"/>